<dbReference type="RefSeq" id="WP_104837906.1">
    <property type="nucleotide sequence ID" value="NZ_CP026606.1"/>
</dbReference>
<keyword evidence="1" id="KW-0472">Membrane</keyword>
<dbReference type="InterPro" id="IPR007404">
    <property type="entry name" value="YdjM-like"/>
</dbReference>
<dbReference type="Pfam" id="PF04307">
    <property type="entry name" value="YdjM"/>
    <property type="match status" value="1"/>
</dbReference>
<evidence type="ECO:0000256" key="1">
    <source>
        <dbReference type="SAM" id="Phobius"/>
    </source>
</evidence>
<reference evidence="2" key="2">
    <citation type="submission" date="2018-02" db="EMBL/GenBank/DDBJ databases">
        <title>Complete genome sequence of the Methanococcus maripaludis type strain JJ (DSM 2067), a model for selenoprotein synthesis in Archaea.</title>
        <authorList>
            <person name="Poehlein A."/>
            <person name="Heym D."/>
            <person name="Quitzke V."/>
            <person name="Fersch J."/>
            <person name="Daniel R."/>
            <person name="Rother M."/>
        </authorList>
    </citation>
    <scope>NUCLEOTIDE SEQUENCE [LARGE SCALE GENOMIC DNA]</scope>
    <source>
        <strain evidence="2">DSM 2067</strain>
    </source>
</reference>
<name>A0A2L1CAW8_METMI</name>
<dbReference type="Proteomes" id="UP000567099">
    <property type="component" value="Unassembled WGS sequence"/>
</dbReference>
<feature type="transmembrane region" description="Helical" evidence="1">
    <location>
        <begin position="103"/>
        <end position="131"/>
    </location>
</feature>
<dbReference type="EMBL" id="JACHED010000004">
    <property type="protein sequence ID" value="MBB6497641.1"/>
    <property type="molecule type" value="Genomic_DNA"/>
</dbReference>
<keyword evidence="1" id="KW-1133">Transmembrane helix</keyword>
<protein>
    <submittedName>
        <fullName evidence="2">Inner membrane protein</fullName>
    </submittedName>
</protein>
<evidence type="ECO:0000313" key="3">
    <source>
        <dbReference type="EMBL" id="MBA2864820.1"/>
    </source>
</evidence>
<feature type="transmembrane region" description="Helical" evidence="1">
    <location>
        <begin position="206"/>
        <end position="223"/>
    </location>
</feature>
<dbReference type="AlphaFoldDB" id="A0A2L1CAW8"/>
<reference evidence="3 6" key="3">
    <citation type="submission" date="2020-07" db="EMBL/GenBank/DDBJ databases">
        <title>Genomic Encyclopedia of Type Strains, Phase IV (KMG-V): Genome sequencing to study the core and pangenomes of soil and plant-associated prokaryotes.</title>
        <authorList>
            <person name="Whitman W."/>
        </authorList>
    </citation>
    <scope>NUCLEOTIDE SEQUENCE [LARGE SCALE GENOMIC DNA]</scope>
    <source>
        <strain evidence="3 6">C13</strain>
        <strain evidence="4 7">D1</strain>
    </source>
</reference>
<sequence length="224" mass="25046">MNWKGHITLGILMGLPFISSPEQIFLLVAGALYPDLDHDVKSEIVQRGLYISGGLILVSILAYLFRPEYFNTGFFIAAILSGVIYITPYYAEHRGITHTFLSLGVMSIILGYLTFKLSIISPIMASLIALIMVTNNKLLGKSVAISVFAWVLYNMISTSFTTFQGLEFYIIPIAIGYLSHLVGDCMTPMGCRTLYPLNYTFHKKEGYFAIAIWVLLVFYVIKLA</sequence>
<dbReference type="KEGG" id="mmad:MMJJ_09620"/>
<evidence type="ECO:0000313" key="4">
    <source>
        <dbReference type="EMBL" id="MBB6497641.1"/>
    </source>
</evidence>
<feature type="transmembrane region" description="Helical" evidence="1">
    <location>
        <begin position="72"/>
        <end position="91"/>
    </location>
</feature>
<feature type="transmembrane region" description="Helical" evidence="1">
    <location>
        <begin position="44"/>
        <end position="65"/>
    </location>
</feature>
<gene>
    <name evidence="3" type="ORF">HNP94_001848</name>
    <name evidence="4" type="ORF">HNP96_001689</name>
    <name evidence="2" type="ORF">MMJJ_09620</name>
</gene>
<dbReference type="Proteomes" id="UP000590564">
    <property type="component" value="Unassembled WGS sequence"/>
</dbReference>
<evidence type="ECO:0000313" key="7">
    <source>
        <dbReference type="Proteomes" id="UP000590564"/>
    </source>
</evidence>
<dbReference type="EMBL" id="CP026606">
    <property type="protein sequence ID" value="AVB76370.1"/>
    <property type="molecule type" value="Genomic_DNA"/>
</dbReference>
<reference evidence="5" key="1">
    <citation type="journal article" date="2018" name="Genome Announc.">
        <title>Complete Genome Sequence of the Methanococcus maripaludis Type Strain JJ (DSM 2067), a Model for Selenoprotein Synthesis in Archaea.</title>
        <authorList>
            <person name="Poehlein A."/>
            <person name="Heym D."/>
            <person name="Quitzke V."/>
            <person name="Fersch J."/>
            <person name="Daniel R."/>
            <person name="Rother M."/>
        </authorList>
    </citation>
    <scope>NUCLEOTIDE SEQUENCE [LARGE SCALE GENOMIC DNA]</scope>
    <source>
        <strain evidence="5">DSM 2067</strain>
    </source>
</reference>
<evidence type="ECO:0000313" key="2">
    <source>
        <dbReference type="EMBL" id="AVB76370.1"/>
    </source>
</evidence>
<dbReference type="EMBL" id="JACDUO010000003">
    <property type="protein sequence ID" value="MBA2864820.1"/>
    <property type="molecule type" value="Genomic_DNA"/>
</dbReference>
<organism evidence="2 5">
    <name type="scientific">Methanococcus maripaludis</name>
    <name type="common">Methanococcus deltae</name>
    <dbReference type="NCBI Taxonomy" id="39152"/>
    <lineage>
        <taxon>Archaea</taxon>
        <taxon>Methanobacteriati</taxon>
        <taxon>Methanobacteriota</taxon>
        <taxon>Methanomada group</taxon>
        <taxon>Methanococci</taxon>
        <taxon>Methanococcales</taxon>
        <taxon>Methanococcaceae</taxon>
        <taxon>Methanococcus</taxon>
    </lineage>
</organism>
<proteinExistence type="predicted"/>
<evidence type="ECO:0000313" key="5">
    <source>
        <dbReference type="Proteomes" id="UP000239462"/>
    </source>
</evidence>
<keyword evidence="1" id="KW-0812">Transmembrane</keyword>
<dbReference type="GeneID" id="36102048"/>
<feature type="transmembrane region" description="Helical" evidence="1">
    <location>
        <begin position="7"/>
        <end position="32"/>
    </location>
</feature>
<evidence type="ECO:0000313" key="6">
    <source>
        <dbReference type="Proteomes" id="UP000567099"/>
    </source>
</evidence>
<accession>A0A2L1CAW8</accession>
<feature type="transmembrane region" description="Helical" evidence="1">
    <location>
        <begin position="138"/>
        <end position="156"/>
    </location>
</feature>
<dbReference type="Proteomes" id="UP000239462">
    <property type="component" value="Chromosome"/>
</dbReference>